<keyword evidence="1" id="KW-0378">Hydrolase</keyword>
<dbReference type="InterPro" id="IPR029058">
    <property type="entry name" value="AB_hydrolase_fold"/>
</dbReference>
<dbReference type="EMBL" id="CATOUU010000409">
    <property type="protein sequence ID" value="CAI9928575.1"/>
    <property type="molecule type" value="Genomic_DNA"/>
</dbReference>
<evidence type="ECO:0000313" key="4">
    <source>
        <dbReference type="Proteomes" id="UP001642409"/>
    </source>
</evidence>
<proteinExistence type="predicted"/>
<accession>A0AA86P093</accession>
<dbReference type="SUPFAM" id="SSF53474">
    <property type="entry name" value="alpha/beta-Hydrolases"/>
    <property type="match status" value="1"/>
</dbReference>
<evidence type="ECO:0000313" key="3">
    <source>
        <dbReference type="EMBL" id="CAL6064280.1"/>
    </source>
</evidence>
<protein>
    <submittedName>
        <fullName evidence="2">Palmitoyl-protein thioesterase</fullName>
    </submittedName>
    <submittedName>
        <fullName evidence="3">Palmitoyl-protein_thioesterase</fullName>
    </submittedName>
</protein>
<dbReference type="PANTHER" id="PTHR11247:SF8">
    <property type="entry name" value="PALMITOYL-PROTEIN THIOESTERASE 1"/>
    <property type="match status" value="1"/>
</dbReference>
<evidence type="ECO:0000256" key="1">
    <source>
        <dbReference type="ARBA" id="ARBA00022801"/>
    </source>
</evidence>
<dbReference type="Pfam" id="PF02089">
    <property type="entry name" value="Palm_thioest"/>
    <property type="match status" value="1"/>
</dbReference>
<reference evidence="2" key="1">
    <citation type="submission" date="2023-06" db="EMBL/GenBank/DDBJ databases">
        <authorList>
            <person name="Kurt Z."/>
        </authorList>
    </citation>
    <scope>NUCLEOTIDE SEQUENCE</scope>
</reference>
<dbReference type="AlphaFoldDB" id="A0AA86P093"/>
<evidence type="ECO:0000313" key="2">
    <source>
        <dbReference type="EMBL" id="CAI9928575.1"/>
    </source>
</evidence>
<dbReference type="PANTHER" id="PTHR11247">
    <property type="entry name" value="PALMITOYL-PROTEIN THIOESTERASE/DOLICHYLDIPHOSPHATASE 1"/>
    <property type="match status" value="1"/>
</dbReference>
<dbReference type="GO" id="GO:0005764">
    <property type="term" value="C:lysosome"/>
    <property type="evidence" value="ECO:0007669"/>
    <property type="project" value="TreeGrafter"/>
</dbReference>
<reference evidence="3 4" key="2">
    <citation type="submission" date="2024-07" db="EMBL/GenBank/DDBJ databases">
        <authorList>
            <person name="Akdeniz Z."/>
        </authorList>
    </citation>
    <scope>NUCLEOTIDE SEQUENCE [LARGE SCALE GENOMIC DNA]</scope>
</reference>
<name>A0AA86P093_9EUKA</name>
<dbReference type="Gene3D" id="3.40.50.1820">
    <property type="entry name" value="alpha/beta hydrolase"/>
    <property type="match status" value="1"/>
</dbReference>
<dbReference type="EMBL" id="CAXDID020000250">
    <property type="protein sequence ID" value="CAL6064280.1"/>
    <property type="molecule type" value="Genomic_DNA"/>
</dbReference>
<sequence>MLTLVYIINEQLPVVLMHGLSQTAQDVQSIADWISQAMPGTYVKNCEVGNGPDATLVMTLNSQISELSTCINNDPKLKKGFIGLGYSNGGILMRGYLELYNHKKAPMKRMVTLSAPLGGFFCGTHSPCYTFGEFPSILTNLAADLIYTKIIQNMLGPSNYWRDPYNLESYLEGCATLPTLDNLVNPSEQKKKNFMSVDKMVLFGSAKDGAISPWQSAWFGTWGKDDREVTSMEHRDVYEKDLFGLKSMDQQGRIHRFESGLGHLDYYQDKDFIVSQVVPWLEMEA</sequence>
<dbReference type="Proteomes" id="UP001642409">
    <property type="component" value="Unassembled WGS sequence"/>
</dbReference>
<dbReference type="GO" id="GO:0016790">
    <property type="term" value="F:thiolester hydrolase activity"/>
    <property type="evidence" value="ECO:0007669"/>
    <property type="project" value="TreeGrafter"/>
</dbReference>
<keyword evidence="4" id="KW-1185">Reference proteome</keyword>
<gene>
    <name evidence="2" type="ORF">HINF_LOCUS16220</name>
    <name evidence="3" type="ORF">HINF_LOCUS51276</name>
</gene>
<organism evidence="2">
    <name type="scientific">Hexamita inflata</name>
    <dbReference type="NCBI Taxonomy" id="28002"/>
    <lineage>
        <taxon>Eukaryota</taxon>
        <taxon>Metamonada</taxon>
        <taxon>Diplomonadida</taxon>
        <taxon>Hexamitidae</taxon>
        <taxon>Hexamitinae</taxon>
        <taxon>Hexamita</taxon>
    </lineage>
</organism>
<comment type="caution">
    <text evidence="2">The sequence shown here is derived from an EMBL/GenBank/DDBJ whole genome shotgun (WGS) entry which is preliminary data.</text>
</comment>